<evidence type="ECO:0000313" key="2">
    <source>
        <dbReference type="EMBL" id="MCC8405521.1"/>
    </source>
</evidence>
<comment type="caution">
    <text evidence="2">The sequence shown here is derived from an EMBL/GenBank/DDBJ whole genome shotgun (WGS) entry which is preliminary data.</text>
</comment>
<evidence type="ECO:0000256" key="1">
    <source>
        <dbReference type="SAM" id="Phobius"/>
    </source>
</evidence>
<keyword evidence="1" id="KW-0812">Transmembrane</keyword>
<accession>A0ABS8KL85</accession>
<sequence>MTAFDSAPVLPGFERIGALIAKKAAETIKKVWTFLVFMCTPFLTVPAVPKPRRMRDVRHRPQVGIRQWFSLRFREFVGFTACYMRNRNTVNFNRNAEKLLATCTQDAANPLEVGPRAGDF</sequence>
<dbReference type="Proteomes" id="UP001430614">
    <property type="component" value="Unassembled WGS sequence"/>
</dbReference>
<organism evidence="2 3">
    <name type="scientific">Paraburkholderia translucens</name>
    <dbReference type="NCBI Taxonomy" id="2886945"/>
    <lineage>
        <taxon>Bacteria</taxon>
        <taxon>Pseudomonadati</taxon>
        <taxon>Pseudomonadota</taxon>
        <taxon>Betaproteobacteria</taxon>
        <taxon>Burkholderiales</taxon>
        <taxon>Burkholderiaceae</taxon>
        <taxon>Paraburkholderia</taxon>
    </lineage>
</organism>
<name>A0ABS8KL85_9BURK</name>
<gene>
    <name evidence="2" type="ORF">LJ655_27305</name>
</gene>
<keyword evidence="1" id="KW-0472">Membrane</keyword>
<proteinExistence type="predicted"/>
<dbReference type="EMBL" id="JAJITC010000021">
    <property type="protein sequence ID" value="MCC8405521.1"/>
    <property type="molecule type" value="Genomic_DNA"/>
</dbReference>
<keyword evidence="1" id="KW-1133">Transmembrane helix</keyword>
<keyword evidence="3" id="KW-1185">Reference proteome</keyword>
<dbReference type="RefSeq" id="WP_230564346.1">
    <property type="nucleotide sequence ID" value="NZ_JAJITC010000021.1"/>
</dbReference>
<evidence type="ECO:0000313" key="3">
    <source>
        <dbReference type="Proteomes" id="UP001430614"/>
    </source>
</evidence>
<reference evidence="2 3" key="1">
    <citation type="submission" date="2021-11" db="EMBL/GenBank/DDBJ databases">
        <authorList>
            <person name="Oh E.-T."/>
            <person name="Kim S.-B."/>
        </authorList>
    </citation>
    <scope>NUCLEOTIDE SEQUENCE [LARGE SCALE GENOMIC DNA]</scope>
    <source>
        <strain evidence="2 3">MMS20-SJTN17</strain>
    </source>
</reference>
<protein>
    <submittedName>
        <fullName evidence="2">Uncharacterized protein</fullName>
    </submittedName>
</protein>
<feature type="transmembrane region" description="Helical" evidence="1">
    <location>
        <begin position="31"/>
        <end position="48"/>
    </location>
</feature>